<organism evidence="1">
    <name type="scientific">Daphnia magna</name>
    <dbReference type="NCBI Taxonomy" id="35525"/>
    <lineage>
        <taxon>Eukaryota</taxon>
        <taxon>Metazoa</taxon>
        <taxon>Ecdysozoa</taxon>
        <taxon>Arthropoda</taxon>
        <taxon>Crustacea</taxon>
        <taxon>Branchiopoda</taxon>
        <taxon>Diplostraca</taxon>
        <taxon>Cladocera</taxon>
        <taxon>Anomopoda</taxon>
        <taxon>Daphniidae</taxon>
        <taxon>Daphnia</taxon>
    </lineage>
</organism>
<dbReference type="EMBL" id="GDIQ01047285">
    <property type="protein sequence ID" value="JAN47452.1"/>
    <property type="molecule type" value="Transcribed_RNA"/>
</dbReference>
<evidence type="ECO:0000313" key="1">
    <source>
        <dbReference type="EMBL" id="JAN30812.1"/>
    </source>
</evidence>
<reference evidence="1" key="1">
    <citation type="submission" date="2015-10" db="EMBL/GenBank/DDBJ databases">
        <title>EvidentialGene: Evidence-directed Construction of Complete mRNA Transcriptomes without Genomes.</title>
        <authorList>
            <person name="Gilbert D.G."/>
        </authorList>
    </citation>
    <scope>NUCLEOTIDE SEQUENCE</scope>
</reference>
<sequence>MLCCHITIVFGKEKGVGSSASVLVLPCSRTMVELGHIDWRLKLNLNQGGKYQLSPKHWFSSTRLTQKCG</sequence>
<proteinExistence type="predicted"/>
<name>A0A0P6EE92_9CRUS</name>
<protein>
    <submittedName>
        <fullName evidence="1">Uncharacterized protein</fullName>
    </submittedName>
</protein>
<accession>A0A0P6EE92</accession>
<dbReference type="EMBL" id="GDIQ01063925">
    <property type="protein sequence ID" value="JAN30812.1"/>
    <property type="molecule type" value="Transcribed_RNA"/>
</dbReference>
<dbReference type="AlphaFoldDB" id="A0A0P6EE92"/>